<accession>A0AAV7LMF1</accession>
<feature type="signal peptide" evidence="1">
    <location>
        <begin position="1"/>
        <end position="19"/>
    </location>
</feature>
<comment type="caution">
    <text evidence="2">The sequence shown here is derived from an EMBL/GenBank/DDBJ whole genome shotgun (WGS) entry which is preliminary data.</text>
</comment>
<name>A0AAV7LMF1_PLEWA</name>
<dbReference type="EMBL" id="JANPWB010000015">
    <property type="protein sequence ID" value="KAJ1092242.1"/>
    <property type="molecule type" value="Genomic_DNA"/>
</dbReference>
<sequence>MSCWLLLVEVQSWVLLNSSSRCYQRQRHISVYAGARSGPLLTVDPGLTSFPASGRQPGWTARNTSSFLGARRRPSLKFSGPRWRSSLFRRLLRLGAVHGCTGRHVHRFALALQASRSREPDPFVLSATPLIHLCQDRLFLEARDISG</sequence>
<evidence type="ECO:0000313" key="3">
    <source>
        <dbReference type="Proteomes" id="UP001066276"/>
    </source>
</evidence>
<protein>
    <recommendedName>
        <fullName evidence="4">Secreted protein</fullName>
    </recommendedName>
</protein>
<dbReference type="Proteomes" id="UP001066276">
    <property type="component" value="Chromosome 11"/>
</dbReference>
<evidence type="ECO:0000256" key="1">
    <source>
        <dbReference type="SAM" id="SignalP"/>
    </source>
</evidence>
<gene>
    <name evidence="2" type="ORF">NDU88_005354</name>
</gene>
<evidence type="ECO:0008006" key="4">
    <source>
        <dbReference type="Google" id="ProtNLM"/>
    </source>
</evidence>
<feature type="chain" id="PRO_5043574657" description="Secreted protein" evidence="1">
    <location>
        <begin position="20"/>
        <end position="147"/>
    </location>
</feature>
<organism evidence="2 3">
    <name type="scientific">Pleurodeles waltl</name>
    <name type="common">Iberian ribbed newt</name>
    <dbReference type="NCBI Taxonomy" id="8319"/>
    <lineage>
        <taxon>Eukaryota</taxon>
        <taxon>Metazoa</taxon>
        <taxon>Chordata</taxon>
        <taxon>Craniata</taxon>
        <taxon>Vertebrata</taxon>
        <taxon>Euteleostomi</taxon>
        <taxon>Amphibia</taxon>
        <taxon>Batrachia</taxon>
        <taxon>Caudata</taxon>
        <taxon>Salamandroidea</taxon>
        <taxon>Salamandridae</taxon>
        <taxon>Pleurodelinae</taxon>
        <taxon>Pleurodeles</taxon>
    </lineage>
</organism>
<evidence type="ECO:0000313" key="2">
    <source>
        <dbReference type="EMBL" id="KAJ1092242.1"/>
    </source>
</evidence>
<keyword evidence="1" id="KW-0732">Signal</keyword>
<reference evidence="2" key="1">
    <citation type="journal article" date="2022" name="bioRxiv">
        <title>Sequencing and chromosome-scale assembly of the giantPleurodeles waltlgenome.</title>
        <authorList>
            <person name="Brown T."/>
            <person name="Elewa A."/>
            <person name="Iarovenko S."/>
            <person name="Subramanian E."/>
            <person name="Araus A.J."/>
            <person name="Petzold A."/>
            <person name="Susuki M."/>
            <person name="Suzuki K.-i.T."/>
            <person name="Hayashi T."/>
            <person name="Toyoda A."/>
            <person name="Oliveira C."/>
            <person name="Osipova E."/>
            <person name="Leigh N.D."/>
            <person name="Simon A."/>
            <person name="Yun M.H."/>
        </authorList>
    </citation>
    <scope>NUCLEOTIDE SEQUENCE</scope>
    <source>
        <strain evidence="2">20211129_DDA</strain>
        <tissue evidence="2">Liver</tissue>
    </source>
</reference>
<proteinExistence type="predicted"/>
<keyword evidence="3" id="KW-1185">Reference proteome</keyword>
<dbReference type="AlphaFoldDB" id="A0AAV7LMF1"/>